<dbReference type="PATRIC" id="fig|888050.3.peg.275"/>
<evidence type="ECO:0000313" key="1">
    <source>
        <dbReference type="EMBL" id="ENO18946.1"/>
    </source>
</evidence>
<dbReference type="HOGENOM" id="CLU_118533_1_0_11"/>
<reference evidence="1 2" key="1">
    <citation type="submission" date="2013-03" db="EMBL/GenBank/DDBJ databases">
        <title>Reference genome for the Human Microbiome Project.</title>
        <authorList>
            <person name="Aqrawi P."/>
            <person name="Ayvaz T."/>
            <person name="Bess C."/>
            <person name="Blankenburg K."/>
            <person name="Coyle M."/>
            <person name="Deng J."/>
            <person name="Forbes L."/>
            <person name="Fowler G."/>
            <person name="Francisco L."/>
            <person name="Fu Q."/>
            <person name="Gibbs R."/>
            <person name="Gross S."/>
            <person name="Gubbala S."/>
            <person name="Hale W."/>
            <person name="Hemphill L."/>
            <person name="Highlander S."/>
            <person name="Hirani K."/>
            <person name="Jackson L."/>
            <person name="Jakkamsetti A."/>
            <person name="Javaid M."/>
            <person name="Jayaseelan J.C."/>
            <person name="Jiang H."/>
            <person name="Joshi V."/>
            <person name="Korchina V."/>
            <person name="Kovar C."/>
            <person name="Lara F."/>
            <person name="Lee S."/>
            <person name="Liu Y."/>
            <person name="Mata R."/>
            <person name="Mathew T."/>
            <person name="Munidasa M."/>
            <person name="Muzny D."/>
            <person name="Nazareth L."/>
            <person name="Ngo R."/>
            <person name="Nguyen L."/>
            <person name="Nguyen N."/>
            <person name="Okwuonu G."/>
            <person name="Ongeri F."/>
            <person name="Palculict T."/>
            <person name="Patil S."/>
            <person name="Petrosino J."/>
            <person name="Pham C."/>
            <person name="Pham P."/>
            <person name="Pu L.-L."/>
            <person name="Qin X."/>
            <person name="Qu J."/>
            <person name="Reid J."/>
            <person name="Ross M."/>
            <person name="Ruth R."/>
            <person name="Saada N."/>
            <person name="San Lucas F."/>
            <person name="Santibanez J."/>
            <person name="Shang Y."/>
            <person name="Simmons D."/>
            <person name="Song X.-Z."/>
            <person name="Tang L.-Y."/>
            <person name="Thornton R."/>
            <person name="Warren J."/>
            <person name="Weissenberger G."/>
            <person name="Wilczek-Boney K."/>
            <person name="Worley K."/>
            <person name="Youmans B."/>
            <person name="Zhang J."/>
            <person name="Zhang L."/>
            <person name="Zhao Z."/>
            <person name="Zhou C."/>
            <person name="Zhu D."/>
            <person name="Zhu Y."/>
        </authorList>
    </citation>
    <scope>NUCLEOTIDE SEQUENCE [LARGE SCALE GENOMIC DNA]</scope>
    <source>
        <strain evidence="1 2">F0333</strain>
    </source>
</reference>
<comment type="caution">
    <text evidence="1">The sequence shown here is derived from an EMBL/GenBank/DDBJ whole genome shotgun (WGS) entry which is preliminary data.</text>
</comment>
<proteinExistence type="predicted"/>
<protein>
    <submittedName>
        <fullName evidence="1">Uncharacterized protein</fullName>
    </submittedName>
</protein>
<name>N6X5C9_9ACTO</name>
<sequence>MDLELFLHSLEAEFEARRREEHDELVGELADAERVSVRLADRIVQASGKNITLILRGGQQLSGTILDATRNWLVIRENSGASLVPLGAIEAAWPLKAGCDLGGVRAGLGISSALRGLATQGSPVVIDHDAGRHTGIIREVFADHFDLDISPSTHELDCRDRRSSQRIALVTSGIRRVRSFDVLRQDRG</sequence>
<organism evidence="1 2">
    <name type="scientific">Schaalia cardiffensis F0333</name>
    <dbReference type="NCBI Taxonomy" id="888050"/>
    <lineage>
        <taxon>Bacteria</taxon>
        <taxon>Bacillati</taxon>
        <taxon>Actinomycetota</taxon>
        <taxon>Actinomycetes</taxon>
        <taxon>Actinomycetales</taxon>
        <taxon>Actinomycetaceae</taxon>
        <taxon>Schaalia</taxon>
    </lineage>
</organism>
<gene>
    <name evidence="1" type="ORF">HMPREF9004_0281</name>
</gene>
<dbReference type="OrthoDB" id="3827359at2"/>
<accession>N6X5C9</accession>
<dbReference type="eggNOG" id="ENOG5032Z7Q">
    <property type="taxonomic scope" value="Bacteria"/>
</dbReference>
<dbReference type="AlphaFoldDB" id="N6X5C9"/>
<dbReference type="EMBL" id="AQHZ01000005">
    <property type="protein sequence ID" value="ENO18946.1"/>
    <property type="molecule type" value="Genomic_DNA"/>
</dbReference>
<dbReference type="Proteomes" id="UP000013015">
    <property type="component" value="Unassembled WGS sequence"/>
</dbReference>
<dbReference type="STRING" id="888050.HMPREF9004_0281"/>
<keyword evidence="2" id="KW-1185">Reference proteome</keyword>
<dbReference type="RefSeq" id="WP_005961950.1">
    <property type="nucleotide sequence ID" value="NZ_CP040505.1"/>
</dbReference>
<evidence type="ECO:0000313" key="2">
    <source>
        <dbReference type="Proteomes" id="UP000013015"/>
    </source>
</evidence>